<dbReference type="EMBL" id="LVHG01000074">
    <property type="protein sequence ID" value="OAK59178.1"/>
    <property type="molecule type" value="Genomic_DNA"/>
</dbReference>
<sequence>MTPPLALDAATGRIEAFGAVIDADSRAGDLPPLFLKTWQMVTVEGRQVECVFATAGDTTTDRKAIELTLRFEQEQLASAFITLTPHRHRSLDSEAFHASADERYRFHERWLASAGVPRQPARFYWGETGVARDRSENVHIYLHWTPRRVPGEGGDGK</sequence>
<dbReference type="RefSeq" id="WP_081270358.1">
    <property type="nucleotide sequence ID" value="NZ_LVHG01000074.1"/>
</dbReference>
<accession>A0AA91I8Q8</accession>
<proteinExistence type="predicted"/>
<evidence type="ECO:0000313" key="2">
    <source>
        <dbReference type="Proteomes" id="UP000077852"/>
    </source>
</evidence>
<reference evidence="1 2" key="1">
    <citation type="submission" date="2016-03" db="EMBL/GenBank/DDBJ databases">
        <title>Genome sequence of Variovorax paradoxus KB5.</title>
        <authorList>
            <person name="Jeong H."/>
            <person name="Hong C.E."/>
            <person name="Jo S.H."/>
            <person name="Park J.M."/>
        </authorList>
    </citation>
    <scope>NUCLEOTIDE SEQUENCE [LARGE SCALE GENOMIC DNA]</scope>
    <source>
        <strain evidence="1 2">KB5</strain>
    </source>
</reference>
<protein>
    <submittedName>
        <fullName evidence="1">Uncharacterized protein</fullName>
    </submittedName>
</protein>
<comment type="caution">
    <text evidence="1">The sequence shown here is derived from an EMBL/GenBank/DDBJ whole genome shotgun (WGS) entry which is preliminary data.</text>
</comment>
<dbReference type="Proteomes" id="UP000077852">
    <property type="component" value="Unassembled WGS sequence"/>
</dbReference>
<name>A0AA91I8Q8_VARPD</name>
<organism evidence="1 2">
    <name type="scientific">Variovorax paradoxus</name>
    <dbReference type="NCBI Taxonomy" id="34073"/>
    <lineage>
        <taxon>Bacteria</taxon>
        <taxon>Pseudomonadati</taxon>
        <taxon>Pseudomonadota</taxon>
        <taxon>Betaproteobacteria</taxon>
        <taxon>Burkholderiales</taxon>
        <taxon>Comamonadaceae</taxon>
        <taxon>Variovorax</taxon>
    </lineage>
</organism>
<gene>
    <name evidence="1" type="ORF">A3K87_26300</name>
</gene>
<dbReference type="AlphaFoldDB" id="A0AA91I8Q8"/>
<evidence type="ECO:0000313" key="1">
    <source>
        <dbReference type="EMBL" id="OAK59178.1"/>
    </source>
</evidence>